<evidence type="ECO:0000313" key="2">
    <source>
        <dbReference type="EMBL" id="SUZ64551.1"/>
    </source>
</evidence>
<accession>A0A381PC30</accession>
<dbReference type="SUPFAM" id="SSF51182">
    <property type="entry name" value="RmlC-like cupins"/>
    <property type="match status" value="1"/>
</dbReference>
<dbReference type="Pfam" id="PF07883">
    <property type="entry name" value="Cupin_2"/>
    <property type="match status" value="1"/>
</dbReference>
<feature type="domain" description="Cupin type-2" evidence="1">
    <location>
        <begin position="63"/>
        <end position="128"/>
    </location>
</feature>
<dbReference type="InterPro" id="IPR013096">
    <property type="entry name" value="Cupin_2"/>
</dbReference>
<proteinExistence type="predicted"/>
<evidence type="ECO:0000259" key="1">
    <source>
        <dbReference type="Pfam" id="PF07883"/>
    </source>
</evidence>
<sequence>MSEEVRTGSRVRLALSLLAAGALAWILIGQQSSLDAAEQQTIFMGGSPRRADSEAVNTSRLLFPAGVRSNWHTHTWGQLLMVEEGEGRHQVRGGPVVAKGPGEPWFTAAEVEHWHGAAPDEDALQLTIYEGSVEWLEPVQDEEYLVTPQR</sequence>
<dbReference type="InterPro" id="IPR014710">
    <property type="entry name" value="RmlC-like_jellyroll"/>
</dbReference>
<protein>
    <recommendedName>
        <fullName evidence="1">Cupin type-2 domain-containing protein</fullName>
    </recommendedName>
</protein>
<dbReference type="InterPro" id="IPR011051">
    <property type="entry name" value="RmlC_Cupin_sf"/>
</dbReference>
<dbReference type="AlphaFoldDB" id="A0A381PC30"/>
<dbReference type="PANTHER" id="PTHR43698">
    <property type="entry name" value="RIBD C-TERMINAL DOMAIN CONTAINING PROTEIN"/>
    <property type="match status" value="1"/>
</dbReference>
<name>A0A381PC30_9ZZZZ</name>
<dbReference type="EMBL" id="UINC01000937">
    <property type="protein sequence ID" value="SUZ64551.1"/>
    <property type="molecule type" value="Genomic_DNA"/>
</dbReference>
<reference evidence="2" key="1">
    <citation type="submission" date="2018-05" db="EMBL/GenBank/DDBJ databases">
        <authorList>
            <person name="Lanie J.A."/>
            <person name="Ng W.-L."/>
            <person name="Kazmierczak K.M."/>
            <person name="Andrzejewski T.M."/>
            <person name="Davidsen T.M."/>
            <person name="Wayne K.J."/>
            <person name="Tettelin H."/>
            <person name="Glass J.I."/>
            <person name="Rusch D."/>
            <person name="Podicherti R."/>
            <person name="Tsui H.-C.T."/>
            <person name="Winkler M.E."/>
        </authorList>
    </citation>
    <scope>NUCLEOTIDE SEQUENCE</scope>
</reference>
<organism evidence="2">
    <name type="scientific">marine metagenome</name>
    <dbReference type="NCBI Taxonomy" id="408172"/>
    <lineage>
        <taxon>unclassified sequences</taxon>
        <taxon>metagenomes</taxon>
        <taxon>ecological metagenomes</taxon>
    </lineage>
</organism>
<gene>
    <name evidence="2" type="ORF">METZ01_LOCUS17405</name>
</gene>
<dbReference type="PANTHER" id="PTHR43698:SF1">
    <property type="entry name" value="BLL4564 PROTEIN"/>
    <property type="match status" value="1"/>
</dbReference>
<dbReference type="Gene3D" id="2.60.120.10">
    <property type="entry name" value="Jelly Rolls"/>
    <property type="match status" value="1"/>
</dbReference>